<dbReference type="Gene3D" id="3.60.21.10">
    <property type="match status" value="1"/>
</dbReference>
<proteinExistence type="predicted"/>
<gene>
    <name evidence="2" type="ORF">D0469_20080</name>
</gene>
<dbReference type="InterPro" id="IPR051158">
    <property type="entry name" value="Metallophosphoesterase_sf"/>
</dbReference>
<dbReference type="OrthoDB" id="9780884at2"/>
<dbReference type="SUPFAM" id="SSF56300">
    <property type="entry name" value="Metallo-dependent phosphatases"/>
    <property type="match status" value="1"/>
</dbReference>
<evidence type="ECO:0000313" key="3">
    <source>
        <dbReference type="Proteomes" id="UP000264541"/>
    </source>
</evidence>
<dbReference type="InterPro" id="IPR004843">
    <property type="entry name" value="Calcineurin-like_PHP"/>
</dbReference>
<dbReference type="Pfam" id="PF00149">
    <property type="entry name" value="Metallophos"/>
    <property type="match status" value="1"/>
</dbReference>
<dbReference type="AlphaFoldDB" id="A0A372LBJ5"/>
<dbReference type="InterPro" id="IPR029052">
    <property type="entry name" value="Metallo-depent_PP-like"/>
</dbReference>
<dbReference type="EMBL" id="QVTE01000067">
    <property type="protein sequence ID" value="RFU63158.1"/>
    <property type="molecule type" value="Genomic_DNA"/>
</dbReference>
<organism evidence="2 3">
    <name type="scientific">Peribacillus saganii</name>
    <dbReference type="NCBI Taxonomy" id="2303992"/>
    <lineage>
        <taxon>Bacteria</taxon>
        <taxon>Bacillati</taxon>
        <taxon>Bacillota</taxon>
        <taxon>Bacilli</taxon>
        <taxon>Bacillales</taxon>
        <taxon>Bacillaceae</taxon>
        <taxon>Peribacillus</taxon>
    </lineage>
</organism>
<dbReference type="GO" id="GO:0016020">
    <property type="term" value="C:membrane"/>
    <property type="evidence" value="ECO:0007669"/>
    <property type="project" value="GOC"/>
</dbReference>
<dbReference type="GO" id="GO:0009245">
    <property type="term" value="P:lipid A biosynthetic process"/>
    <property type="evidence" value="ECO:0007669"/>
    <property type="project" value="TreeGrafter"/>
</dbReference>
<dbReference type="GO" id="GO:0008758">
    <property type="term" value="F:UDP-2,3-diacylglucosamine hydrolase activity"/>
    <property type="evidence" value="ECO:0007669"/>
    <property type="project" value="TreeGrafter"/>
</dbReference>
<protein>
    <submittedName>
        <fullName evidence="2">Metallophosphoesterase</fullName>
    </submittedName>
</protein>
<evidence type="ECO:0000313" key="2">
    <source>
        <dbReference type="EMBL" id="RFU63158.1"/>
    </source>
</evidence>
<sequence length="243" mass="27046">MLIHMWKTAHLDRVLHTEITFKDFPETFGKLSIFFISDIHKRKVSDSIINQALGKADLVVIGGDLTENRVPFSQVEENIIKLKTIGPAYFVWGNNDYETDYHLLDATLLNHGVKILDNTAVMFESAGGEVISLLGIDYLNGKKARLDLALADAETDSFKILLSHHPSIIKQVKEDSGIMLVLAGHTHGGQIRIFGRGLYELGGLKEQRGIKLLTSNGYGTSLLPLRLGAKPETHLIHLRKDLK</sequence>
<comment type="caution">
    <text evidence="2">The sequence shown here is derived from an EMBL/GenBank/DDBJ whole genome shotgun (WGS) entry which is preliminary data.</text>
</comment>
<dbReference type="PANTHER" id="PTHR31302">
    <property type="entry name" value="TRANSMEMBRANE PROTEIN WITH METALLOPHOSPHOESTERASE DOMAIN-RELATED"/>
    <property type="match status" value="1"/>
</dbReference>
<dbReference type="Proteomes" id="UP000264541">
    <property type="component" value="Unassembled WGS sequence"/>
</dbReference>
<dbReference type="PANTHER" id="PTHR31302:SF32">
    <property type="entry name" value="PHOSPHOESTERASE"/>
    <property type="match status" value="1"/>
</dbReference>
<name>A0A372LBJ5_9BACI</name>
<reference evidence="2 3" key="1">
    <citation type="submission" date="2018-08" db="EMBL/GenBank/DDBJ databases">
        <title>Bacillus chawlae sp. nov., Bacillus glennii sp. nov., and Bacillus saganii sp. nov. Isolated from the Vehicle Assembly Building at Kennedy Space Center where the Viking Spacecraft were Assembled.</title>
        <authorList>
            <person name="Seuylemezian A."/>
            <person name="Vaishampayan P."/>
        </authorList>
    </citation>
    <scope>NUCLEOTIDE SEQUENCE [LARGE SCALE GENOMIC DNA]</scope>
    <source>
        <strain evidence="2 3">V47-23a</strain>
    </source>
</reference>
<evidence type="ECO:0000259" key="1">
    <source>
        <dbReference type="Pfam" id="PF00149"/>
    </source>
</evidence>
<keyword evidence="3" id="KW-1185">Reference proteome</keyword>
<accession>A0A372LBJ5</accession>
<feature type="domain" description="Calcineurin-like phosphoesterase" evidence="1">
    <location>
        <begin position="32"/>
        <end position="188"/>
    </location>
</feature>